<protein>
    <submittedName>
        <fullName evidence="1">Uncharacterized protein</fullName>
    </submittedName>
</protein>
<dbReference type="AlphaFoldDB" id="A0A820V3G4"/>
<dbReference type="Proteomes" id="UP000663838">
    <property type="component" value="Unassembled WGS sequence"/>
</dbReference>
<evidence type="ECO:0000313" key="2">
    <source>
        <dbReference type="EMBL" id="CAF4900480.1"/>
    </source>
</evidence>
<keyword evidence="3" id="KW-1185">Reference proteome</keyword>
<dbReference type="Proteomes" id="UP000663873">
    <property type="component" value="Unassembled WGS sequence"/>
</dbReference>
<evidence type="ECO:0000313" key="3">
    <source>
        <dbReference type="Proteomes" id="UP000663873"/>
    </source>
</evidence>
<reference evidence="1" key="1">
    <citation type="submission" date="2021-02" db="EMBL/GenBank/DDBJ databases">
        <authorList>
            <person name="Nowell W R."/>
        </authorList>
    </citation>
    <scope>NUCLEOTIDE SEQUENCE</scope>
</reference>
<dbReference type="EMBL" id="CAJOBP010006487">
    <property type="protein sequence ID" value="CAF4494019.1"/>
    <property type="molecule type" value="Genomic_DNA"/>
</dbReference>
<organism evidence="1 3">
    <name type="scientific">Rotaria socialis</name>
    <dbReference type="NCBI Taxonomy" id="392032"/>
    <lineage>
        <taxon>Eukaryota</taxon>
        <taxon>Metazoa</taxon>
        <taxon>Spiralia</taxon>
        <taxon>Gnathifera</taxon>
        <taxon>Rotifera</taxon>
        <taxon>Eurotatoria</taxon>
        <taxon>Bdelloidea</taxon>
        <taxon>Philodinida</taxon>
        <taxon>Philodinidae</taxon>
        <taxon>Rotaria</taxon>
    </lineage>
</organism>
<name>A0A820V3G4_9BILA</name>
<feature type="non-terminal residue" evidence="1">
    <location>
        <position position="29"/>
    </location>
</feature>
<comment type="caution">
    <text evidence="1">The sequence shown here is derived from an EMBL/GenBank/DDBJ whole genome shotgun (WGS) entry which is preliminary data.</text>
</comment>
<gene>
    <name evidence="2" type="ORF">TOA249_LOCUS30641</name>
    <name evidence="1" type="ORF">UJA718_LOCUS25846</name>
</gene>
<dbReference type="EMBL" id="CAJOBS010005494">
    <property type="protein sequence ID" value="CAF4900480.1"/>
    <property type="molecule type" value="Genomic_DNA"/>
</dbReference>
<evidence type="ECO:0000313" key="1">
    <source>
        <dbReference type="EMBL" id="CAF4494019.1"/>
    </source>
</evidence>
<proteinExistence type="predicted"/>
<sequence>MTQMIIPVAQITISMAQMANSYGTNDHWN</sequence>
<accession>A0A820V3G4</accession>